<dbReference type="OrthoDB" id="6159959at2759"/>
<feature type="region of interest" description="Disordered" evidence="1">
    <location>
        <begin position="580"/>
        <end position="603"/>
    </location>
</feature>
<accession>A0A8B8BIU9</accession>
<dbReference type="RefSeq" id="XP_022303282.1">
    <property type="nucleotide sequence ID" value="XM_022447574.1"/>
</dbReference>
<dbReference type="KEGG" id="cvn:111110908"/>
<evidence type="ECO:0000313" key="2">
    <source>
        <dbReference type="Proteomes" id="UP000694844"/>
    </source>
</evidence>
<dbReference type="GeneID" id="111110908"/>
<dbReference type="RefSeq" id="XP_022303281.1">
    <property type="nucleotide sequence ID" value="XM_022447573.1"/>
</dbReference>
<name>A0A8B8BIU9_CRAVI</name>
<protein>
    <submittedName>
        <fullName evidence="3 4">Uncharacterized protein LOC111110908</fullName>
    </submittedName>
</protein>
<keyword evidence="2" id="KW-1185">Reference proteome</keyword>
<proteinExistence type="predicted"/>
<organism evidence="2 4">
    <name type="scientific">Crassostrea virginica</name>
    <name type="common">Eastern oyster</name>
    <dbReference type="NCBI Taxonomy" id="6565"/>
    <lineage>
        <taxon>Eukaryota</taxon>
        <taxon>Metazoa</taxon>
        <taxon>Spiralia</taxon>
        <taxon>Lophotrochozoa</taxon>
        <taxon>Mollusca</taxon>
        <taxon>Bivalvia</taxon>
        <taxon>Autobranchia</taxon>
        <taxon>Pteriomorphia</taxon>
        <taxon>Ostreida</taxon>
        <taxon>Ostreoidea</taxon>
        <taxon>Ostreidae</taxon>
        <taxon>Crassostrea</taxon>
    </lineage>
</organism>
<dbReference type="AlphaFoldDB" id="A0A8B8BIU9"/>
<gene>
    <name evidence="3 4" type="primary">LOC111110908</name>
</gene>
<evidence type="ECO:0000313" key="4">
    <source>
        <dbReference type="RefSeq" id="XP_022303282.1"/>
    </source>
</evidence>
<evidence type="ECO:0000313" key="3">
    <source>
        <dbReference type="RefSeq" id="XP_022303281.1"/>
    </source>
</evidence>
<reference evidence="3 4" key="1">
    <citation type="submission" date="2025-04" db="UniProtKB">
        <authorList>
            <consortium name="RefSeq"/>
        </authorList>
    </citation>
    <scope>IDENTIFICATION</scope>
    <source>
        <tissue evidence="3 4">Whole sample</tissue>
    </source>
</reference>
<dbReference type="Proteomes" id="UP000694844">
    <property type="component" value="Chromosome 9"/>
</dbReference>
<evidence type="ECO:0000256" key="1">
    <source>
        <dbReference type="SAM" id="MobiDB-lite"/>
    </source>
</evidence>
<sequence length="603" mass="68584">MEVAPGISENIMREGTCRRTAFKARSLGDYTARAPKNEENSIFNSWHGEGMQPSVTNRECFYKSKCFEHFHYILELIRDCASRVRLITPNLVEETQLHSNCMVKITYTGDVTDDNIKLVTARKEKKKTVKDEFIWKVSPIICFQSESSPESEFLFDGHKEVNHKIFVKSNKARKDDLSIDNVVIVKRDHVQEALTSCLEKPLHVLLDKWSKGIKRTQATTKTHHLISEIESIRKQMLFEDTKEAFESDDPRPTSTNIVPGTIKEYLFRKADVTSFGLWQDFVFKVFVKKGTDKDELHDEIKTIDKTFFETYELQIENYKIEGELAMMQGDLLLPNPSVNGEHVFGGTLGGFVTKPNDIESKYALTCAHLFQNESQAAYVSATPQPQQIGKCLFKIEERDFAAIEIDETVSKDCDIIFRRDDKKKTNAHVYDGDNAKLGVLHKRGAKTGLTKGYICSEEFYVKHLTDENNRESLFFVRGTGTHFSDKGDSGSLVFSRPREVKQNYVNVVGMVFGSGVIVQDDDEISKEPKCEKDKLTVSEESNPDSLPSSFIVNENISTCYRIHPALDILKKEKRVPVKFKDDLSSSSSSSSSEDDLYQSPELL</sequence>